<keyword evidence="1" id="KW-0808">Transferase</keyword>
<dbReference type="PANTHER" id="PTHR34388">
    <property type="entry name" value="DNA POLYMERASE III SUBUNIT DELTA"/>
    <property type="match status" value="1"/>
</dbReference>
<organism evidence="6 7">
    <name type="scientific">Thermotomaculum hydrothermale</name>
    <dbReference type="NCBI Taxonomy" id="981385"/>
    <lineage>
        <taxon>Bacteria</taxon>
        <taxon>Pseudomonadati</taxon>
        <taxon>Acidobacteriota</taxon>
        <taxon>Holophagae</taxon>
        <taxon>Thermotomaculales</taxon>
        <taxon>Thermotomaculaceae</taxon>
        <taxon>Thermotomaculum</taxon>
    </lineage>
</organism>
<keyword evidence="4" id="KW-0239">DNA-directed DNA polymerase</keyword>
<evidence type="ECO:0000313" key="7">
    <source>
        <dbReference type="Proteomes" id="UP000595564"/>
    </source>
</evidence>
<reference evidence="6 7" key="1">
    <citation type="journal article" date="2012" name="Extremophiles">
        <title>Thermotomaculum hydrothermale gen. nov., sp. nov., a novel heterotrophic thermophile within the phylum Acidobacteria from a deep-sea hydrothermal vent chimney in the Southern Okinawa Trough.</title>
        <authorList>
            <person name="Izumi H."/>
            <person name="Nunoura T."/>
            <person name="Miyazaki M."/>
            <person name="Mino S."/>
            <person name="Toki T."/>
            <person name="Takai K."/>
            <person name="Sako Y."/>
            <person name="Sawabe T."/>
            <person name="Nakagawa S."/>
        </authorList>
    </citation>
    <scope>NUCLEOTIDE SEQUENCE [LARGE SCALE GENOMIC DNA]</scope>
    <source>
        <strain evidence="6 7">AC55</strain>
    </source>
</reference>
<dbReference type="Gene3D" id="1.10.8.60">
    <property type="match status" value="1"/>
</dbReference>
<evidence type="ECO:0000256" key="3">
    <source>
        <dbReference type="ARBA" id="ARBA00022705"/>
    </source>
</evidence>
<dbReference type="RefSeq" id="WP_201327393.1">
    <property type="nucleotide sequence ID" value="NZ_AP017470.1"/>
</dbReference>
<dbReference type="SUPFAM" id="SSF52540">
    <property type="entry name" value="P-loop containing nucleoside triphosphate hydrolases"/>
    <property type="match status" value="1"/>
</dbReference>
<evidence type="ECO:0000313" key="6">
    <source>
        <dbReference type="EMBL" id="BBB33095.1"/>
    </source>
</evidence>
<evidence type="ECO:0000256" key="1">
    <source>
        <dbReference type="ARBA" id="ARBA00022679"/>
    </source>
</evidence>
<sequence>MDYKNNVIIIEGEEYYLRKKKLEEIVSTLLPDSFSDFNYLKLDGKRVSLREILSSWEELPFGAPRRVVHVENFEKVKVKSSDKKVYEMFLSAVKSGNIKKSFLILECESFDKRAAFNKEIARSAEIFSFKKVREWEFPQKIVEYANSKGYLIDRDGVDFIASSFSDLMTLYSELDKLFAYKKEDKKITLNDIKEVLFPAKEYTFFDIQDALIEKNLQKALRVGTALIEGGTSFASISGFLESTFKKSYTLAFEEKPSNLSYYQRKLLSLAGIYKKEGIERALILIYKVLSLSRKGTLPETVYITYLFAFLQRIADRGK</sequence>
<keyword evidence="2" id="KW-0548">Nucleotidyltransferase</keyword>
<dbReference type="AlphaFoldDB" id="A0A7R6PYC6"/>
<dbReference type="InterPro" id="IPR010372">
    <property type="entry name" value="DNA_pol3_delta_N"/>
</dbReference>
<dbReference type="GO" id="GO:0009360">
    <property type="term" value="C:DNA polymerase III complex"/>
    <property type="evidence" value="ECO:0007669"/>
    <property type="project" value="InterPro"/>
</dbReference>
<dbReference type="Gene3D" id="3.40.50.300">
    <property type="entry name" value="P-loop containing nucleotide triphosphate hydrolases"/>
    <property type="match status" value="1"/>
</dbReference>
<dbReference type="PANTHER" id="PTHR34388:SF1">
    <property type="entry name" value="DNA POLYMERASE III SUBUNIT DELTA"/>
    <property type="match status" value="1"/>
</dbReference>
<dbReference type="GO" id="GO:0003887">
    <property type="term" value="F:DNA-directed DNA polymerase activity"/>
    <property type="evidence" value="ECO:0007669"/>
    <property type="project" value="UniProtKB-KW"/>
</dbReference>
<dbReference type="InterPro" id="IPR005790">
    <property type="entry name" value="DNA_polIII_delta"/>
</dbReference>
<dbReference type="GO" id="GO:0006261">
    <property type="term" value="P:DNA-templated DNA replication"/>
    <property type="evidence" value="ECO:0007669"/>
    <property type="project" value="TreeGrafter"/>
</dbReference>
<protein>
    <recommendedName>
        <fullName evidence="5">DNA polymerase III delta N-terminal domain-containing protein</fullName>
    </recommendedName>
</protein>
<evidence type="ECO:0000256" key="4">
    <source>
        <dbReference type="ARBA" id="ARBA00022932"/>
    </source>
</evidence>
<gene>
    <name evidence="6" type="ORF">TTHT_1607</name>
</gene>
<dbReference type="NCBIfam" id="TIGR01128">
    <property type="entry name" value="holA"/>
    <property type="match status" value="1"/>
</dbReference>
<dbReference type="GO" id="GO:0003677">
    <property type="term" value="F:DNA binding"/>
    <property type="evidence" value="ECO:0007669"/>
    <property type="project" value="InterPro"/>
</dbReference>
<dbReference type="Pfam" id="PF06144">
    <property type="entry name" value="DNA_pol3_delta"/>
    <property type="match status" value="1"/>
</dbReference>
<name>A0A7R6PYC6_9BACT</name>
<evidence type="ECO:0000259" key="5">
    <source>
        <dbReference type="Pfam" id="PF06144"/>
    </source>
</evidence>
<accession>A0A7R6PYC6</accession>
<keyword evidence="3" id="KW-0235">DNA replication</keyword>
<dbReference type="InterPro" id="IPR027417">
    <property type="entry name" value="P-loop_NTPase"/>
</dbReference>
<evidence type="ECO:0000256" key="2">
    <source>
        <dbReference type="ARBA" id="ARBA00022695"/>
    </source>
</evidence>
<dbReference type="KEGG" id="thyd:TTHT_1607"/>
<dbReference type="Proteomes" id="UP000595564">
    <property type="component" value="Chromosome"/>
</dbReference>
<keyword evidence="7" id="KW-1185">Reference proteome</keyword>
<proteinExistence type="predicted"/>
<feature type="domain" description="DNA polymerase III delta N-terminal" evidence="5">
    <location>
        <begin position="10"/>
        <end position="129"/>
    </location>
</feature>
<dbReference type="EMBL" id="AP017470">
    <property type="protein sequence ID" value="BBB33095.1"/>
    <property type="molecule type" value="Genomic_DNA"/>
</dbReference>